<evidence type="ECO:0000256" key="1">
    <source>
        <dbReference type="SAM" id="SignalP"/>
    </source>
</evidence>
<evidence type="ECO:0000313" key="2">
    <source>
        <dbReference type="EMBL" id="CAG7727972.1"/>
    </source>
</evidence>
<organism evidence="2 3">
    <name type="scientific">Allacma fusca</name>
    <dbReference type="NCBI Taxonomy" id="39272"/>
    <lineage>
        <taxon>Eukaryota</taxon>
        <taxon>Metazoa</taxon>
        <taxon>Ecdysozoa</taxon>
        <taxon>Arthropoda</taxon>
        <taxon>Hexapoda</taxon>
        <taxon>Collembola</taxon>
        <taxon>Symphypleona</taxon>
        <taxon>Sminthuridae</taxon>
        <taxon>Allacma</taxon>
    </lineage>
</organism>
<evidence type="ECO:0000313" key="3">
    <source>
        <dbReference type="Proteomes" id="UP000708208"/>
    </source>
</evidence>
<comment type="caution">
    <text evidence="2">The sequence shown here is derived from an EMBL/GenBank/DDBJ whole genome shotgun (WGS) entry which is preliminary data.</text>
</comment>
<dbReference type="EMBL" id="CAJVCH010156362">
    <property type="protein sequence ID" value="CAG7727972.1"/>
    <property type="molecule type" value="Genomic_DNA"/>
</dbReference>
<name>A0A8J2K0F1_9HEXA</name>
<feature type="signal peptide" evidence="1">
    <location>
        <begin position="1"/>
        <end position="24"/>
    </location>
</feature>
<proteinExistence type="predicted"/>
<accession>A0A8J2K0F1</accession>
<dbReference type="Proteomes" id="UP000708208">
    <property type="component" value="Unassembled WGS sequence"/>
</dbReference>
<sequence>MKFLPGALLLLLAIPAVYIPIAQAYRAVQCAACGDLGNDKSLKDCYTNANSLNIKTCPDGCMFMYMKPYYAASYPRYTMARRDCEFTIGIYTKEYGCYGPLANFSRLGSDKPGESERLIGAPVTKQLKVIPHF</sequence>
<keyword evidence="1" id="KW-0732">Signal</keyword>
<reference evidence="2" key="1">
    <citation type="submission" date="2021-06" db="EMBL/GenBank/DDBJ databases">
        <authorList>
            <person name="Hodson N. C."/>
            <person name="Mongue J. A."/>
            <person name="Jaron S. K."/>
        </authorList>
    </citation>
    <scope>NUCLEOTIDE SEQUENCE</scope>
</reference>
<feature type="chain" id="PRO_5035159027" description="Secreted protein" evidence="1">
    <location>
        <begin position="25"/>
        <end position="133"/>
    </location>
</feature>
<dbReference type="AlphaFoldDB" id="A0A8J2K0F1"/>
<keyword evidence="3" id="KW-1185">Reference proteome</keyword>
<gene>
    <name evidence="2" type="ORF">AFUS01_LOCUS16785</name>
</gene>
<protein>
    <recommendedName>
        <fullName evidence="4">Secreted protein</fullName>
    </recommendedName>
</protein>
<evidence type="ECO:0008006" key="4">
    <source>
        <dbReference type="Google" id="ProtNLM"/>
    </source>
</evidence>